<evidence type="ECO:0000313" key="2">
    <source>
        <dbReference type="Proteomes" id="UP000030671"/>
    </source>
</evidence>
<dbReference type="OrthoDB" id="3046261at2759"/>
<dbReference type="GeneID" id="20666245"/>
<evidence type="ECO:0000313" key="1">
    <source>
        <dbReference type="EMBL" id="ETW77779.1"/>
    </source>
</evidence>
<name>W4JWG3_HETIT</name>
<dbReference type="Proteomes" id="UP000030671">
    <property type="component" value="Unassembled WGS sequence"/>
</dbReference>
<dbReference type="STRING" id="747525.W4JWG3"/>
<dbReference type="RefSeq" id="XP_009549809.1">
    <property type="nucleotide sequence ID" value="XM_009551514.1"/>
</dbReference>
<dbReference type="AlphaFoldDB" id="W4JWG3"/>
<dbReference type="EMBL" id="KI925462">
    <property type="protein sequence ID" value="ETW77779.1"/>
    <property type="molecule type" value="Genomic_DNA"/>
</dbReference>
<accession>W4JWG3</accession>
<sequence>MFVDSFHVTRLAREGYECLTGARRKPFNETLLLSHLTSLDALRAILDAIIARIHLLLPGPNTPFIDRALRSCLFTTSLAWAALVHPVYLELKRRLSITVVAAPPSANADYSEPSLQRMELLSQGLKRMTVTAALDVARNVRDIQDLSFITHLRLVMLDVWARVLIDERETAALMGVDRIQALQWILRGLKLRGWSHVDRSGIIEAVEHHLREDIEATFWAVFDPQLLPISLPA</sequence>
<proteinExistence type="predicted"/>
<dbReference type="eggNOG" id="ENOG502SNUV">
    <property type="taxonomic scope" value="Eukaryota"/>
</dbReference>
<reference evidence="1 2" key="1">
    <citation type="journal article" date="2012" name="New Phytol.">
        <title>Insight into trade-off between wood decay and parasitism from the genome of a fungal forest pathogen.</title>
        <authorList>
            <person name="Olson A."/>
            <person name="Aerts A."/>
            <person name="Asiegbu F."/>
            <person name="Belbahri L."/>
            <person name="Bouzid O."/>
            <person name="Broberg A."/>
            <person name="Canback B."/>
            <person name="Coutinho P.M."/>
            <person name="Cullen D."/>
            <person name="Dalman K."/>
            <person name="Deflorio G."/>
            <person name="van Diepen L.T."/>
            <person name="Dunand C."/>
            <person name="Duplessis S."/>
            <person name="Durling M."/>
            <person name="Gonthier P."/>
            <person name="Grimwood J."/>
            <person name="Fossdal C.G."/>
            <person name="Hansson D."/>
            <person name="Henrissat B."/>
            <person name="Hietala A."/>
            <person name="Himmelstrand K."/>
            <person name="Hoffmeister D."/>
            <person name="Hogberg N."/>
            <person name="James T.Y."/>
            <person name="Karlsson M."/>
            <person name="Kohler A."/>
            <person name="Kues U."/>
            <person name="Lee Y.H."/>
            <person name="Lin Y.C."/>
            <person name="Lind M."/>
            <person name="Lindquist E."/>
            <person name="Lombard V."/>
            <person name="Lucas S."/>
            <person name="Lunden K."/>
            <person name="Morin E."/>
            <person name="Murat C."/>
            <person name="Park J."/>
            <person name="Raffaello T."/>
            <person name="Rouze P."/>
            <person name="Salamov A."/>
            <person name="Schmutz J."/>
            <person name="Solheim H."/>
            <person name="Stahlberg J."/>
            <person name="Velez H."/>
            <person name="de Vries R.P."/>
            <person name="Wiebenga A."/>
            <person name="Woodward S."/>
            <person name="Yakovlev I."/>
            <person name="Garbelotto M."/>
            <person name="Martin F."/>
            <person name="Grigoriev I.V."/>
            <person name="Stenlid J."/>
        </authorList>
    </citation>
    <scope>NUCLEOTIDE SEQUENCE [LARGE SCALE GENOMIC DNA]</scope>
    <source>
        <strain evidence="1 2">TC 32-1</strain>
    </source>
</reference>
<dbReference type="InParanoid" id="W4JWG3"/>
<dbReference type="KEGG" id="hir:HETIRDRAFT_107444"/>
<dbReference type="HOGENOM" id="CLU_1190045_0_0_1"/>
<gene>
    <name evidence="1" type="ORF">HETIRDRAFT_107444</name>
</gene>
<protein>
    <submittedName>
        <fullName evidence="1">Uncharacterized protein</fullName>
    </submittedName>
</protein>
<organism evidence="1 2">
    <name type="scientific">Heterobasidion irregulare (strain TC 32-1)</name>
    <dbReference type="NCBI Taxonomy" id="747525"/>
    <lineage>
        <taxon>Eukaryota</taxon>
        <taxon>Fungi</taxon>
        <taxon>Dikarya</taxon>
        <taxon>Basidiomycota</taxon>
        <taxon>Agaricomycotina</taxon>
        <taxon>Agaricomycetes</taxon>
        <taxon>Russulales</taxon>
        <taxon>Bondarzewiaceae</taxon>
        <taxon>Heterobasidion</taxon>
        <taxon>Heterobasidion annosum species complex</taxon>
    </lineage>
</organism>
<keyword evidence="2" id="KW-1185">Reference proteome</keyword>